<evidence type="ECO:0000313" key="2">
    <source>
        <dbReference type="Proteomes" id="UP001165586"/>
    </source>
</evidence>
<dbReference type="InterPro" id="IPR013325">
    <property type="entry name" value="RNA_pol_sigma_r2"/>
</dbReference>
<dbReference type="Proteomes" id="UP001165586">
    <property type="component" value="Unassembled WGS sequence"/>
</dbReference>
<sequence length="97" mass="11250">MDAEDIAHDCFVKILARWDKTDWTNLEQYLSWMLNNCVVNYYNKFGADDNKKSGSELIELIDCGFVKDPFDSLLKQDFRKVLQKSMATLSESEKSEA</sequence>
<proteinExistence type="predicted"/>
<dbReference type="SUPFAM" id="SSF88946">
    <property type="entry name" value="Sigma2 domain of RNA polymerase sigma factors"/>
    <property type="match status" value="1"/>
</dbReference>
<reference evidence="1" key="1">
    <citation type="submission" date="2022-08" db="EMBL/GenBank/DDBJ databases">
        <authorList>
            <person name="Deng Y."/>
            <person name="Han X.-F."/>
            <person name="Zhang Y.-Q."/>
        </authorList>
    </citation>
    <scope>NUCLEOTIDE SEQUENCE</scope>
    <source>
        <strain evidence="1">CPCC 203386</strain>
    </source>
</reference>
<feature type="non-terminal residue" evidence="1">
    <location>
        <position position="97"/>
    </location>
</feature>
<gene>
    <name evidence="1" type="ORF">N1032_28010</name>
</gene>
<evidence type="ECO:0008006" key="3">
    <source>
        <dbReference type="Google" id="ProtNLM"/>
    </source>
</evidence>
<dbReference type="EMBL" id="JANLCJ010000844">
    <property type="protein sequence ID" value="MCS5737582.1"/>
    <property type="molecule type" value="Genomic_DNA"/>
</dbReference>
<comment type="caution">
    <text evidence="1">The sequence shown here is derived from an EMBL/GenBank/DDBJ whole genome shotgun (WGS) entry which is preliminary data.</text>
</comment>
<keyword evidence="2" id="KW-1185">Reference proteome</keyword>
<protein>
    <recommendedName>
        <fullName evidence="3">RNA polymerase sigma-70 region 2 domain-containing protein</fullName>
    </recommendedName>
</protein>
<organism evidence="1 2">
    <name type="scientific">Herbiconiux daphne</name>
    <dbReference type="NCBI Taxonomy" id="2970914"/>
    <lineage>
        <taxon>Bacteria</taxon>
        <taxon>Bacillati</taxon>
        <taxon>Actinomycetota</taxon>
        <taxon>Actinomycetes</taxon>
        <taxon>Micrococcales</taxon>
        <taxon>Microbacteriaceae</taxon>
        <taxon>Herbiconiux</taxon>
    </lineage>
</organism>
<dbReference type="RefSeq" id="WP_259544016.1">
    <property type="nucleotide sequence ID" value="NZ_JANLCJ010000844.1"/>
</dbReference>
<evidence type="ECO:0000313" key="1">
    <source>
        <dbReference type="EMBL" id="MCS5737582.1"/>
    </source>
</evidence>
<name>A0ABT2HCB9_9MICO</name>
<accession>A0ABT2HCB9</accession>